<dbReference type="AlphaFoldDB" id="A0A6C0GTF1"/>
<dbReference type="KEGG" id="rhoz:GXP67_30720"/>
<gene>
    <name evidence="1" type="ORF">GXP67_30720</name>
</gene>
<reference evidence="1 2" key="1">
    <citation type="submission" date="2020-01" db="EMBL/GenBank/DDBJ databases">
        <authorList>
            <person name="Kim M.K."/>
        </authorList>
    </citation>
    <scope>NUCLEOTIDE SEQUENCE [LARGE SCALE GENOMIC DNA]</scope>
    <source>
        <strain evidence="1 2">172606-1</strain>
    </source>
</reference>
<organism evidence="1 2">
    <name type="scientific">Rhodocytophaga rosea</name>
    <dbReference type="NCBI Taxonomy" id="2704465"/>
    <lineage>
        <taxon>Bacteria</taxon>
        <taxon>Pseudomonadati</taxon>
        <taxon>Bacteroidota</taxon>
        <taxon>Cytophagia</taxon>
        <taxon>Cytophagales</taxon>
        <taxon>Rhodocytophagaceae</taxon>
        <taxon>Rhodocytophaga</taxon>
    </lineage>
</organism>
<evidence type="ECO:0000313" key="1">
    <source>
        <dbReference type="EMBL" id="QHT70712.1"/>
    </source>
</evidence>
<dbReference type="InterPro" id="IPR036513">
    <property type="entry name" value="STAS_dom_sf"/>
</dbReference>
<evidence type="ECO:0000313" key="2">
    <source>
        <dbReference type="Proteomes" id="UP000480178"/>
    </source>
</evidence>
<sequence length="144" mass="16663">MKLISIYENDQATTALMIPEDDDFVLVQLSGAVDHESYKMVFDKLYQIIAVYKYRNVIYDLKSLTNTEEHSRSWFVTNFLPKVIKNLGTNFRTATIRPENTFEGSSVDFLTELSQKLGFTNAVCSFDSREQAINWILDKKRSVM</sequence>
<protein>
    <recommendedName>
        <fullName evidence="3">STAS/SEC14 domain-containing protein</fullName>
    </recommendedName>
</protein>
<evidence type="ECO:0008006" key="3">
    <source>
        <dbReference type="Google" id="ProtNLM"/>
    </source>
</evidence>
<dbReference type="EMBL" id="CP048222">
    <property type="protein sequence ID" value="QHT70712.1"/>
    <property type="molecule type" value="Genomic_DNA"/>
</dbReference>
<dbReference type="Proteomes" id="UP000480178">
    <property type="component" value="Chromosome"/>
</dbReference>
<accession>A0A6C0GTF1</accession>
<name>A0A6C0GTF1_9BACT</name>
<proteinExistence type="predicted"/>
<dbReference type="Gene3D" id="3.30.750.24">
    <property type="entry name" value="STAS domain"/>
    <property type="match status" value="1"/>
</dbReference>
<dbReference type="RefSeq" id="WP_162446687.1">
    <property type="nucleotide sequence ID" value="NZ_CP048222.1"/>
</dbReference>
<keyword evidence="2" id="KW-1185">Reference proteome</keyword>